<keyword evidence="5" id="KW-1185">Reference proteome</keyword>
<dbReference type="InterPro" id="IPR027385">
    <property type="entry name" value="Beta-barrel_OMP"/>
</dbReference>
<dbReference type="RefSeq" id="WP_322855408.1">
    <property type="nucleotide sequence ID" value="NZ_JAYDCJ010000003.1"/>
</dbReference>
<name>A0ABU5NYP6_9GAMM</name>
<keyword evidence="1 2" id="KW-0732">Signal</keyword>
<feature type="domain" description="Outer membrane protein beta-barrel" evidence="3">
    <location>
        <begin position="11"/>
        <end position="179"/>
    </location>
</feature>
<evidence type="ECO:0000256" key="2">
    <source>
        <dbReference type="SAM" id="SignalP"/>
    </source>
</evidence>
<dbReference type="SUPFAM" id="SSF56925">
    <property type="entry name" value="OMPA-like"/>
    <property type="match status" value="1"/>
</dbReference>
<accession>A0ABU5NYP6</accession>
<gene>
    <name evidence="4" type="ORF">U5822_09605</name>
</gene>
<dbReference type="Pfam" id="PF13505">
    <property type="entry name" value="OMP_b-brl"/>
    <property type="match status" value="1"/>
</dbReference>
<comment type="caution">
    <text evidence="4">The sequence shown here is derived from an EMBL/GenBank/DDBJ whole genome shotgun (WGS) entry which is preliminary data.</text>
</comment>
<reference evidence="4 5" key="1">
    <citation type="submission" date="2023-12" db="EMBL/GenBank/DDBJ databases">
        <title>Marinobacter qingdaonensis sp. nov., isolated from the intertidal sediment of Qingdao, PR China.</title>
        <authorList>
            <person name="Li Y."/>
        </authorList>
    </citation>
    <scope>NUCLEOTIDE SEQUENCE [LARGE SCALE GENOMIC DNA]</scope>
    <source>
        <strain evidence="4 5">ASW11-75</strain>
    </source>
</reference>
<feature type="signal peptide" evidence="2">
    <location>
        <begin position="1"/>
        <end position="22"/>
    </location>
</feature>
<organism evidence="4 5">
    <name type="scientific">Marinobacter qingdaonensis</name>
    <dbReference type="NCBI Taxonomy" id="3108486"/>
    <lineage>
        <taxon>Bacteria</taxon>
        <taxon>Pseudomonadati</taxon>
        <taxon>Pseudomonadota</taxon>
        <taxon>Gammaproteobacteria</taxon>
        <taxon>Pseudomonadales</taxon>
        <taxon>Marinobacteraceae</taxon>
        <taxon>Marinobacter</taxon>
    </lineage>
</organism>
<dbReference type="Proteomes" id="UP001305746">
    <property type="component" value="Unassembled WGS sequence"/>
</dbReference>
<evidence type="ECO:0000313" key="4">
    <source>
        <dbReference type="EMBL" id="MEA1080926.1"/>
    </source>
</evidence>
<evidence type="ECO:0000256" key="1">
    <source>
        <dbReference type="ARBA" id="ARBA00022729"/>
    </source>
</evidence>
<evidence type="ECO:0000313" key="5">
    <source>
        <dbReference type="Proteomes" id="UP001305746"/>
    </source>
</evidence>
<feature type="chain" id="PRO_5045686686" evidence="2">
    <location>
        <begin position="23"/>
        <end position="181"/>
    </location>
</feature>
<dbReference type="Gene3D" id="2.40.160.20">
    <property type="match status" value="1"/>
</dbReference>
<protein>
    <submittedName>
        <fullName evidence="4">Outer membrane beta-barrel protein</fullName>
    </submittedName>
</protein>
<proteinExistence type="predicted"/>
<evidence type="ECO:0000259" key="3">
    <source>
        <dbReference type="Pfam" id="PF13505"/>
    </source>
</evidence>
<dbReference type="EMBL" id="JAYDCJ010000003">
    <property type="protein sequence ID" value="MEA1080926.1"/>
    <property type="molecule type" value="Genomic_DNA"/>
</dbReference>
<dbReference type="InterPro" id="IPR011250">
    <property type="entry name" value="OMP/PagP_B-barrel"/>
</dbReference>
<sequence length="181" mass="19465">MKRSTLMFVGALSVLPLAAAQAAGHGEFGPETGDREFSIAGTGGGDRDFDNSSIGLSGDLGWYLQPNVVVGIRQSVSYADIEGQSASDDFWNGSTRGYADYQFGHHKFRPLVGASLGAVYGDAVKDSAFAGLEAGAKYYVLPKTYMLGRAEYQWFFDDSSDSDDNFDDGAWVYTVGIGFNF</sequence>